<dbReference type="AlphaFoldDB" id="A0AAE0P4U7"/>
<protein>
    <submittedName>
        <fullName evidence="2">Uncharacterized protein</fullName>
    </submittedName>
</protein>
<evidence type="ECO:0000256" key="1">
    <source>
        <dbReference type="SAM" id="SignalP"/>
    </source>
</evidence>
<proteinExistence type="predicted"/>
<evidence type="ECO:0000313" key="2">
    <source>
        <dbReference type="EMBL" id="KAK3393359.1"/>
    </source>
</evidence>
<organism evidence="2 3">
    <name type="scientific">Podospora didyma</name>
    <dbReference type="NCBI Taxonomy" id="330526"/>
    <lineage>
        <taxon>Eukaryota</taxon>
        <taxon>Fungi</taxon>
        <taxon>Dikarya</taxon>
        <taxon>Ascomycota</taxon>
        <taxon>Pezizomycotina</taxon>
        <taxon>Sordariomycetes</taxon>
        <taxon>Sordariomycetidae</taxon>
        <taxon>Sordariales</taxon>
        <taxon>Podosporaceae</taxon>
        <taxon>Podospora</taxon>
    </lineage>
</organism>
<feature type="chain" id="PRO_5042178931" evidence="1">
    <location>
        <begin position="31"/>
        <end position="108"/>
    </location>
</feature>
<reference evidence="2" key="2">
    <citation type="submission" date="2023-06" db="EMBL/GenBank/DDBJ databases">
        <authorList>
            <consortium name="Lawrence Berkeley National Laboratory"/>
            <person name="Haridas S."/>
            <person name="Hensen N."/>
            <person name="Bonometti L."/>
            <person name="Westerberg I."/>
            <person name="Brannstrom I.O."/>
            <person name="Guillou S."/>
            <person name="Cros-Aarteil S."/>
            <person name="Calhoun S."/>
            <person name="Kuo A."/>
            <person name="Mondo S."/>
            <person name="Pangilinan J."/>
            <person name="Riley R."/>
            <person name="LaButti K."/>
            <person name="Andreopoulos B."/>
            <person name="Lipzen A."/>
            <person name="Chen C."/>
            <person name="Yanf M."/>
            <person name="Daum C."/>
            <person name="Ng V."/>
            <person name="Clum A."/>
            <person name="Steindorff A."/>
            <person name="Ohm R."/>
            <person name="Martin F."/>
            <person name="Silar P."/>
            <person name="Natvig D."/>
            <person name="Lalanne C."/>
            <person name="Gautier V."/>
            <person name="Ament-velasquez S.L."/>
            <person name="Kruys A."/>
            <person name="Hutchinson M.I."/>
            <person name="Powell A.J."/>
            <person name="Barry K."/>
            <person name="Miller A.N."/>
            <person name="Grigoriev I.V."/>
            <person name="Debuchy R."/>
            <person name="Gladieux P."/>
            <person name="Thoren M.H."/>
            <person name="Johannesson H."/>
        </authorList>
    </citation>
    <scope>NUCLEOTIDE SEQUENCE</scope>
    <source>
        <strain evidence="2">CBS 232.78</strain>
    </source>
</reference>
<feature type="signal peptide" evidence="1">
    <location>
        <begin position="1"/>
        <end position="30"/>
    </location>
</feature>
<gene>
    <name evidence="2" type="ORF">B0H63DRAFT_458059</name>
</gene>
<evidence type="ECO:0000313" key="3">
    <source>
        <dbReference type="Proteomes" id="UP001285441"/>
    </source>
</evidence>
<keyword evidence="3" id="KW-1185">Reference proteome</keyword>
<keyword evidence="1" id="KW-0732">Signal</keyword>
<name>A0AAE0P4U7_9PEZI</name>
<dbReference type="EMBL" id="JAULSW010000001">
    <property type="protein sequence ID" value="KAK3393359.1"/>
    <property type="molecule type" value="Genomic_DNA"/>
</dbReference>
<sequence length="108" mass="11427">MSGGKEPLAEVGLLLFMLLLVAVHWDGANARFLNVDDAREGVGGPQHPHRGAQANPDIPSWFLSPGMSVEVMKVLCLAGSCDKPVVLGGISSLANRYECRRRISSGAG</sequence>
<accession>A0AAE0P4U7</accession>
<reference evidence="2" key="1">
    <citation type="journal article" date="2023" name="Mol. Phylogenet. Evol.">
        <title>Genome-scale phylogeny and comparative genomics of the fungal order Sordariales.</title>
        <authorList>
            <person name="Hensen N."/>
            <person name="Bonometti L."/>
            <person name="Westerberg I."/>
            <person name="Brannstrom I.O."/>
            <person name="Guillou S."/>
            <person name="Cros-Aarteil S."/>
            <person name="Calhoun S."/>
            <person name="Haridas S."/>
            <person name="Kuo A."/>
            <person name="Mondo S."/>
            <person name="Pangilinan J."/>
            <person name="Riley R."/>
            <person name="LaButti K."/>
            <person name="Andreopoulos B."/>
            <person name="Lipzen A."/>
            <person name="Chen C."/>
            <person name="Yan M."/>
            <person name="Daum C."/>
            <person name="Ng V."/>
            <person name="Clum A."/>
            <person name="Steindorff A."/>
            <person name="Ohm R.A."/>
            <person name="Martin F."/>
            <person name="Silar P."/>
            <person name="Natvig D.O."/>
            <person name="Lalanne C."/>
            <person name="Gautier V."/>
            <person name="Ament-Velasquez S.L."/>
            <person name="Kruys A."/>
            <person name="Hutchinson M.I."/>
            <person name="Powell A.J."/>
            <person name="Barry K."/>
            <person name="Miller A.N."/>
            <person name="Grigoriev I.V."/>
            <person name="Debuchy R."/>
            <person name="Gladieux P."/>
            <person name="Hiltunen Thoren M."/>
            <person name="Johannesson H."/>
        </authorList>
    </citation>
    <scope>NUCLEOTIDE SEQUENCE</scope>
    <source>
        <strain evidence="2">CBS 232.78</strain>
    </source>
</reference>
<comment type="caution">
    <text evidence="2">The sequence shown here is derived from an EMBL/GenBank/DDBJ whole genome shotgun (WGS) entry which is preliminary data.</text>
</comment>
<dbReference type="Proteomes" id="UP001285441">
    <property type="component" value="Unassembled WGS sequence"/>
</dbReference>